<dbReference type="Proteomes" id="UP000317648">
    <property type="component" value="Chromosome"/>
</dbReference>
<evidence type="ECO:0000313" key="3">
    <source>
        <dbReference type="Proteomes" id="UP000317648"/>
    </source>
</evidence>
<keyword evidence="3" id="KW-1185">Reference proteome</keyword>
<dbReference type="RefSeq" id="WP_145053019.1">
    <property type="nucleotide sequence ID" value="NZ_CP036433.1"/>
</dbReference>
<evidence type="ECO:0000256" key="1">
    <source>
        <dbReference type="SAM" id="MobiDB-lite"/>
    </source>
</evidence>
<dbReference type="AlphaFoldDB" id="A0A518DRR6"/>
<protein>
    <submittedName>
        <fullName evidence="2">Uncharacterized protein</fullName>
    </submittedName>
</protein>
<proteinExistence type="predicted"/>
<sequence>MNEPLPEPVETDEALLDDEQTFDLDAVLAEHQIEPQEESESWGNYVDPAGQEDDDFAYLEGYQEPEVAGPPPTDWRPPRLSPDDERPERPVFESAETEASSANGEQG</sequence>
<name>A0A518DRR6_9BACT</name>
<dbReference type="KEGG" id="lcre:Pla8534_23260"/>
<evidence type="ECO:0000313" key="2">
    <source>
        <dbReference type="EMBL" id="QDU94535.1"/>
    </source>
</evidence>
<organism evidence="2 3">
    <name type="scientific">Lignipirellula cremea</name>
    <dbReference type="NCBI Taxonomy" id="2528010"/>
    <lineage>
        <taxon>Bacteria</taxon>
        <taxon>Pseudomonadati</taxon>
        <taxon>Planctomycetota</taxon>
        <taxon>Planctomycetia</taxon>
        <taxon>Pirellulales</taxon>
        <taxon>Pirellulaceae</taxon>
        <taxon>Lignipirellula</taxon>
    </lineage>
</organism>
<reference evidence="2 3" key="1">
    <citation type="submission" date="2019-02" db="EMBL/GenBank/DDBJ databases">
        <title>Deep-cultivation of Planctomycetes and their phenomic and genomic characterization uncovers novel biology.</title>
        <authorList>
            <person name="Wiegand S."/>
            <person name="Jogler M."/>
            <person name="Boedeker C."/>
            <person name="Pinto D."/>
            <person name="Vollmers J."/>
            <person name="Rivas-Marin E."/>
            <person name="Kohn T."/>
            <person name="Peeters S.H."/>
            <person name="Heuer A."/>
            <person name="Rast P."/>
            <person name="Oberbeckmann S."/>
            <person name="Bunk B."/>
            <person name="Jeske O."/>
            <person name="Meyerdierks A."/>
            <person name="Storesund J.E."/>
            <person name="Kallscheuer N."/>
            <person name="Luecker S."/>
            <person name="Lage O.M."/>
            <person name="Pohl T."/>
            <person name="Merkel B.J."/>
            <person name="Hornburger P."/>
            <person name="Mueller R.-W."/>
            <person name="Bruemmer F."/>
            <person name="Labrenz M."/>
            <person name="Spormann A.M."/>
            <person name="Op den Camp H."/>
            <person name="Overmann J."/>
            <person name="Amann R."/>
            <person name="Jetten M.S.M."/>
            <person name="Mascher T."/>
            <person name="Medema M.H."/>
            <person name="Devos D.P."/>
            <person name="Kaster A.-K."/>
            <person name="Ovreas L."/>
            <person name="Rohde M."/>
            <person name="Galperin M.Y."/>
            <person name="Jogler C."/>
        </authorList>
    </citation>
    <scope>NUCLEOTIDE SEQUENCE [LARGE SCALE GENOMIC DNA]</scope>
    <source>
        <strain evidence="2 3">Pla85_3_4</strain>
    </source>
</reference>
<feature type="compositionally biased region" description="Polar residues" evidence="1">
    <location>
        <begin position="97"/>
        <end position="107"/>
    </location>
</feature>
<gene>
    <name evidence="2" type="ORF">Pla8534_23260</name>
</gene>
<accession>A0A518DRR6</accession>
<dbReference type="EMBL" id="CP036433">
    <property type="protein sequence ID" value="QDU94535.1"/>
    <property type="molecule type" value="Genomic_DNA"/>
</dbReference>
<feature type="compositionally biased region" description="Basic and acidic residues" evidence="1">
    <location>
        <begin position="81"/>
        <end position="91"/>
    </location>
</feature>
<feature type="region of interest" description="Disordered" evidence="1">
    <location>
        <begin position="32"/>
        <end position="107"/>
    </location>
</feature>